<keyword evidence="4" id="KW-0539">Nucleus</keyword>
<evidence type="ECO:0000256" key="4">
    <source>
        <dbReference type="ARBA" id="ARBA00023242"/>
    </source>
</evidence>
<proteinExistence type="predicted"/>
<keyword evidence="2" id="KW-0677">Repeat</keyword>
<reference evidence="6" key="1">
    <citation type="submission" date="2019-10" db="EMBL/GenBank/DDBJ databases">
        <authorList>
            <person name="Zhang R."/>
            <person name="Pan Y."/>
            <person name="Wang J."/>
            <person name="Ma R."/>
            <person name="Yu S."/>
        </authorList>
    </citation>
    <scope>NUCLEOTIDE SEQUENCE</scope>
    <source>
        <strain evidence="6">LA-IB0</strain>
        <tissue evidence="6">Leaf</tissue>
    </source>
</reference>
<dbReference type="GO" id="GO:0003677">
    <property type="term" value="F:DNA binding"/>
    <property type="evidence" value="ECO:0007669"/>
    <property type="project" value="UniProtKB-KW"/>
</dbReference>
<evidence type="ECO:0000313" key="7">
    <source>
        <dbReference type="Proteomes" id="UP000826271"/>
    </source>
</evidence>
<dbReference type="InterPro" id="IPR015495">
    <property type="entry name" value="Myb_TF_plants"/>
</dbReference>
<dbReference type="PROSITE" id="PS51294">
    <property type="entry name" value="HTH_MYB"/>
    <property type="match status" value="1"/>
</dbReference>
<dbReference type="Gene3D" id="1.10.10.60">
    <property type="entry name" value="Homeodomain-like"/>
    <property type="match status" value="1"/>
</dbReference>
<dbReference type="AlphaFoldDB" id="A0AAV6Y016"/>
<dbReference type="PANTHER" id="PTHR47994">
    <property type="entry name" value="F14D16.11-RELATED"/>
    <property type="match status" value="1"/>
</dbReference>
<dbReference type="SUPFAM" id="SSF46689">
    <property type="entry name" value="Homeodomain-like"/>
    <property type="match status" value="1"/>
</dbReference>
<comment type="caution">
    <text evidence="6">The sequence shown here is derived from an EMBL/GenBank/DDBJ whole genome shotgun (WGS) entry which is preliminary data.</text>
</comment>
<dbReference type="CDD" id="cd00167">
    <property type="entry name" value="SANT"/>
    <property type="match status" value="1"/>
</dbReference>
<sequence length="215" mass="24501">MGRQSCSVEQQKMRKGLWWAQIATQLPGRTDNEIKNLWNSSLKKKLIKQGIDPNTHKPITQTQDSILQTQGLSNPSSPTRVETFATKQVYDLPVFLSEFQETTDHHGFHSKFPFHFQQNPTIHINPSCGFNSSMPNSMEADYSDSSASRISAYMMNEVKESSSSSTFSWEAENKLRNKCSSDESLFFSGIHTEESSGDFDNNPFTLFSEEFFQQM</sequence>
<accession>A0AAV6Y016</accession>
<evidence type="ECO:0000256" key="3">
    <source>
        <dbReference type="ARBA" id="ARBA00023125"/>
    </source>
</evidence>
<dbReference type="InterPro" id="IPR017930">
    <property type="entry name" value="Myb_dom"/>
</dbReference>
<dbReference type="GO" id="GO:0005634">
    <property type="term" value="C:nucleus"/>
    <property type="evidence" value="ECO:0007669"/>
    <property type="project" value="UniProtKB-SubCell"/>
</dbReference>
<evidence type="ECO:0000256" key="2">
    <source>
        <dbReference type="ARBA" id="ARBA00022737"/>
    </source>
</evidence>
<gene>
    <name evidence="6" type="ORF">BUALT_Bualt02G0137200</name>
</gene>
<protein>
    <recommendedName>
        <fullName evidence="5">HTH myb-type domain-containing protein</fullName>
    </recommendedName>
</protein>
<dbReference type="InterPro" id="IPR001005">
    <property type="entry name" value="SANT/Myb"/>
</dbReference>
<organism evidence="6 7">
    <name type="scientific">Buddleja alternifolia</name>
    <dbReference type="NCBI Taxonomy" id="168488"/>
    <lineage>
        <taxon>Eukaryota</taxon>
        <taxon>Viridiplantae</taxon>
        <taxon>Streptophyta</taxon>
        <taxon>Embryophyta</taxon>
        <taxon>Tracheophyta</taxon>
        <taxon>Spermatophyta</taxon>
        <taxon>Magnoliopsida</taxon>
        <taxon>eudicotyledons</taxon>
        <taxon>Gunneridae</taxon>
        <taxon>Pentapetalae</taxon>
        <taxon>asterids</taxon>
        <taxon>lamiids</taxon>
        <taxon>Lamiales</taxon>
        <taxon>Scrophulariaceae</taxon>
        <taxon>Buddlejeae</taxon>
        <taxon>Buddleja</taxon>
    </lineage>
</organism>
<keyword evidence="7" id="KW-1185">Reference proteome</keyword>
<dbReference type="EMBL" id="WHWC01000002">
    <property type="protein sequence ID" value="KAG8388551.1"/>
    <property type="molecule type" value="Genomic_DNA"/>
</dbReference>
<feature type="domain" description="HTH myb-type" evidence="5">
    <location>
        <begin position="19"/>
        <end position="46"/>
    </location>
</feature>
<name>A0AAV6Y016_9LAMI</name>
<evidence type="ECO:0000256" key="1">
    <source>
        <dbReference type="ARBA" id="ARBA00004123"/>
    </source>
</evidence>
<evidence type="ECO:0000313" key="6">
    <source>
        <dbReference type="EMBL" id="KAG8388551.1"/>
    </source>
</evidence>
<evidence type="ECO:0000259" key="5">
    <source>
        <dbReference type="PROSITE" id="PS51294"/>
    </source>
</evidence>
<dbReference type="InterPro" id="IPR009057">
    <property type="entry name" value="Homeodomain-like_sf"/>
</dbReference>
<dbReference type="Proteomes" id="UP000826271">
    <property type="component" value="Unassembled WGS sequence"/>
</dbReference>
<dbReference type="PANTHER" id="PTHR47994:SF5">
    <property type="entry name" value="F14D16.11-RELATED"/>
    <property type="match status" value="1"/>
</dbReference>
<comment type="subcellular location">
    <subcellularLocation>
        <location evidence="1">Nucleus</location>
    </subcellularLocation>
</comment>
<keyword evidence="3" id="KW-0238">DNA-binding</keyword>